<evidence type="ECO:0000256" key="1">
    <source>
        <dbReference type="ARBA" id="ARBA00004141"/>
    </source>
</evidence>
<feature type="transmembrane region" description="Helical" evidence="9">
    <location>
        <begin position="176"/>
        <end position="195"/>
    </location>
</feature>
<evidence type="ECO:0000256" key="2">
    <source>
        <dbReference type="ARBA" id="ARBA00010535"/>
    </source>
</evidence>
<dbReference type="PANTHER" id="PTHR11432">
    <property type="entry name" value="NADH DEHYDROGENASE SUBUNIT 1"/>
    <property type="match status" value="1"/>
</dbReference>
<evidence type="ECO:0000256" key="5">
    <source>
        <dbReference type="ARBA" id="ARBA00022989"/>
    </source>
</evidence>
<evidence type="ECO:0000256" key="4">
    <source>
        <dbReference type="ARBA" id="ARBA00022692"/>
    </source>
</evidence>
<feature type="transmembrane region" description="Helical" evidence="9">
    <location>
        <begin position="241"/>
        <end position="262"/>
    </location>
</feature>
<reference evidence="10" key="1">
    <citation type="submission" date="2015-11" db="EMBL/GenBank/DDBJ databases">
        <title>Complete mitochondrial genome of Gyrodactylus kobayashii.</title>
        <authorList>
            <person name="Zhang D."/>
            <person name="Li W.X."/>
            <person name="Zhou S."/>
            <person name="Zou H."/>
            <person name="Wang G.T."/>
        </authorList>
    </citation>
    <scope>NUCLEOTIDE SEQUENCE</scope>
</reference>
<proteinExistence type="inferred from homology"/>
<evidence type="ECO:0000256" key="8">
    <source>
        <dbReference type="RuleBase" id="RU000473"/>
    </source>
</evidence>
<sequence length="295" mass="34572">MLYLLSELLSFILIMVFVAFFILAERKVLGYIQLRKGPNKTGLIGLFQSFADLGKLILKTKTYSFQYRSLFSLFGVYLLVVVSLLYCNIYALYSLDYNNPYLLLFFFLLTSLSSYSILSVGWGSNNKYSLYGSLRSSFGAVSYEMSFMCFLLILGCILGFYSVYDPYFNSSVYSNIILLWPIYILFLLCSLCETNRIPFDFAESKSDLVSGFNTEFCNTHFVCLFACEYLIVFIMGWFSSVYFFSGFIYYIMIMLTIFFFLWSRGTLPRLYYNVFIEFFWVYLLVFLSWFILIIL</sequence>
<dbReference type="PANTHER" id="PTHR11432:SF3">
    <property type="entry name" value="NADH-UBIQUINONE OXIDOREDUCTASE CHAIN 1"/>
    <property type="match status" value="1"/>
</dbReference>
<feature type="transmembrane region" description="Helical" evidence="9">
    <location>
        <begin position="274"/>
        <end position="294"/>
    </location>
</feature>
<comment type="subcellular location">
    <subcellularLocation>
        <location evidence="1">Membrane</location>
        <topology evidence="1">Multi-pass membrane protein</topology>
    </subcellularLocation>
    <subcellularLocation>
        <location evidence="7">Mitochondrion inner membrane</location>
        <topology evidence="7">Multi-pass membrane protein</topology>
    </subcellularLocation>
</comment>
<keyword evidence="8 10" id="KW-0496">Mitochondrion</keyword>
<feature type="transmembrane region" description="Helical" evidence="9">
    <location>
        <begin position="101"/>
        <end position="124"/>
    </location>
</feature>
<keyword evidence="6 9" id="KW-0472">Membrane</keyword>
<evidence type="ECO:0000313" key="10">
    <source>
        <dbReference type="EMBL" id="AMZ79732.1"/>
    </source>
</evidence>
<feature type="transmembrane region" description="Helical" evidence="9">
    <location>
        <begin position="216"/>
        <end position="235"/>
    </location>
</feature>
<accession>A0A166A4A1</accession>
<feature type="transmembrane region" description="Helical" evidence="9">
    <location>
        <begin position="145"/>
        <end position="164"/>
    </location>
</feature>
<evidence type="ECO:0000256" key="6">
    <source>
        <dbReference type="ARBA" id="ARBA00023136"/>
    </source>
</evidence>
<dbReference type="InterPro" id="IPR001694">
    <property type="entry name" value="NADH_UbQ_OxRdtase_su1/FPO"/>
</dbReference>
<protein>
    <recommendedName>
        <fullName evidence="3 8">NADH-ubiquinone oxidoreductase chain 1</fullName>
        <ecNumber evidence="8">7.1.1.2</ecNumber>
    </recommendedName>
</protein>
<evidence type="ECO:0000256" key="3">
    <source>
        <dbReference type="ARBA" id="ARBA00021009"/>
    </source>
</evidence>
<feature type="transmembrane region" description="Helical" evidence="9">
    <location>
        <begin position="70"/>
        <end position="95"/>
    </location>
</feature>
<comment type="catalytic activity">
    <reaction evidence="8">
        <text>a ubiquinone + NADH + 5 H(+)(in) = a ubiquinol + NAD(+) + 4 H(+)(out)</text>
        <dbReference type="Rhea" id="RHEA:29091"/>
        <dbReference type="Rhea" id="RHEA-COMP:9565"/>
        <dbReference type="Rhea" id="RHEA-COMP:9566"/>
        <dbReference type="ChEBI" id="CHEBI:15378"/>
        <dbReference type="ChEBI" id="CHEBI:16389"/>
        <dbReference type="ChEBI" id="CHEBI:17976"/>
        <dbReference type="ChEBI" id="CHEBI:57540"/>
        <dbReference type="ChEBI" id="CHEBI:57945"/>
        <dbReference type="EC" id="7.1.1.2"/>
    </reaction>
</comment>
<evidence type="ECO:0000256" key="9">
    <source>
        <dbReference type="SAM" id="Phobius"/>
    </source>
</evidence>
<dbReference type="GO" id="GO:0009060">
    <property type="term" value="P:aerobic respiration"/>
    <property type="evidence" value="ECO:0007669"/>
    <property type="project" value="TreeGrafter"/>
</dbReference>
<feature type="transmembrane region" description="Helical" evidence="9">
    <location>
        <begin position="6"/>
        <end position="24"/>
    </location>
</feature>
<dbReference type="EMBL" id="KU057942">
    <property type="protein sequence ID" value="AMZ79732.1"/>
    <property type="molecule type" value="Genomic_DNA"/>
</dbReference>
<comment type="similarity">
    <text evidence="2 7">Belongs to the complex I subunit 1 family.</text>
</comment>
<dbReference type="GO" id="GO:0005743">
    <property type="term" value="C:mitochondrial inner membrane"/>
    <property type="evidence" value="ECO:0007669"/>
    <property type="project" value="UniProtKB-SubCell"/>
</dbReference>
<keyword evidence="5 9" id="KW-1133">Transmembrane helix</keyword>
<keyword evidence="4 7" id="KW-0812">Transmembrane</keyword>
<dbReference type="GO" id="GO:0003954">
    <property type="term" value="F:NADH dehydrogenase activity"/>
    <property type="evidence" value="ECO:0007669"/>
    <property type="project" value="TreeGrafter"/>
</dbReference>
<dbReference type="GO" id="GO:0008137">
    <property type="term" value="F:NADH dehydrogenase (ubiquinone) activity"/>
    <property type="evidence" value="ECO:0007669"/>
    <property type="project" value="UniProtKB-EC"/>
</dbReference>
<organism evidence="10">
    <name type="scientific">Gyrodactylus kobayashii</name>
    <dbReference type="NCBI Taxonomy" id="89149"/>
    <lineage>
        <taxon>Eukaryota</taxon>
        <taxon>Metazoa</taxon>
        <taxon>Spiralia</taxon>
        <taxon>Lophotrochozoa</taxon>
        <taxon>Platyhelminthes</taxon>
        <taxon>Monogenea</taxon>
        <taxon>Monopisthocotylea</taxon>
        <taxon>Gyrodactylidea</taxon>
        <taxon>Gyrodactylidae</taxon>
        <taxon>Gyrodactylus</taxon>
    </lineage>
</organism>
<dbReference type="AlphaFoldDB" id="A0A166A4A1"/>
<gene>
    <name evidence="10" type="primary">NAD1</name>
</gene>
<name>A0A166A4A1_9PLAT</name>
<evidence type="ECO:0000256" key="7">
    <source>
        <dbReference type="RuleBase" id="RU000471"/>
    </source>
</evidence>
<keyword evidence="8" id="KW-0830">Ubiquinone</keyword>
<dbReference type="Pfam" id="PF00146">
    <property type="entry name" value="NADHdh"/>
    <property type="match status" value="1"/>
</dbReference>
<keyword evidence="7" id="KW-0520">NAD</keyword>
<geneLocation type="mitochondrion" evidence="10"/>
<dbReference type="EC" id="7.1.1.2" evidence="8"/>